<comment type="caution">
    <text evidence="1">The sequence shown here is derived from an EMBL/GenBank/DDBJ whole genome shotgun (WGS) entry which is preliminary data.</text>
</comment>
<dbReference type="EMBL" id="WQPS01000007">
    <property type="protein sequence ID" value="MBT9809551.1"/>
    <property type="molecule type" value="Genomic_DNA"/>
</dbReference>
<gene>
    <name evidence="1" type="ORF">GPL26_07815</name>
</gene>
<proteinExistence type="predicted"/>
<evidence type="ECO:0000313" key="2">
    <source>
        <dbReference type="Proteomes" id="UP000708338"/>
    </source>
</evidence>
<dbReference type="RefSeq" id="WP_215630016.1">
    <property type="nucleotide sequence ID" value="NZ_JBCOSW010000129.1"/>
</dbReference>
<sequence>MKNELLTLNLRLFDGAPANTTTAEGMAVEMKTFYDRTLIENAEPELVHDQWAQTRDIPKNGGKTIEFRKYDQLPKALTPLTEGVTPEGQEMKVTKLEATVKQYGGFVALSDLLILTAIDNNIVEASELIGSQAGRTLDTISREVMNAGTNVQYAEGQVTSRAAITSDMKLTVKAVKKAVRFLKKQNAKRINGYFYGIINPDCSFDLTEDEKFVEVVKYKNPERIYNGEIGAIEGVRFVETTEAKIFAEAGASGIDVYSTLILAANAYATTKIKGGGLETIIKQLGSAGTADPLDQRATVGWKALKVTEILSQQYMVRIESASTFNDNEAN</sequence>
<dbReference type="Proteomes" id="UP000708338">
    <property type="component" value="Unassembled WGS sequence"/>
</dbReference>
<reference evidence="1" key="1">
    <citation type="journal article" date="2021" name="Gut Microbes">
        <title>A synthetic consortium of 100 gut commensals modulates the composition and function in a colon model of the microbiome of elderly subjects.</title>
        <authorList>
            <person name="Perez M."/>
            <person name="Ntemiri A."/>
            <person name="Tan H."/>
            <person name="Harris H.M.B."/>
            <person name="Roager H.M."/>
            <person name="Ribiere C."/>
            <person name="O'Toole P.W."/>
        </authorList>
    </citation>
    <scope>NUCLEOTIDE SEQUENCE</scope>
    <source>
        <strain evidence="1">MCC335</strain>
    </source>
</reference>
<name>A0AA41FDQ1_9FIRM</name>
<dbReference type="NCBIfam" id="TIGR04387">
    <property type="entry name" value="capsid_maj_N4"/>
    <property type="match status" value="1"/>
</dbReference>
<dbReference type="AlphaFoldDB" id="A0AA41FDQ1"/>
<organism evidence="1 2">
    <name type="scientific">Enterocloster citroniae</name>
    <dbReference type="NCBI Taxonomy" id="358743"/>
    <lineage>
        <taxon>Bacteria</taxon>
        <taxon>Bacillati</taxon>
        <taxon>Bacillota</taxon>
        <taxon>Clostridia</taxon>
        <taxon>Lachnospirales</taxon>
        <taxon>Lachnospiraceae</taxon>
        <taxon>Enterocloster</taxon>
    </lineage>
</organism>
<evidence type="ECO:0000313" key="1">
    <source>
        <dbReference type="EMBL" id="MBT9809551.1"/>
    </source>
</evidence>
<accession>A0AA41FDQ1</accession>
<protein>
    <submittedName>
        <fullName evidence="1">N4-gp56 family major capsid protein</fullName>
    </submittedName>
</protein>
<dbReference type="Pfam" id="PF25209">
    <property type="entry name" value="Phage_capsid_4"/>
    <property type="match status" value="1"/>
</dbReference>